<dbReference type="AlphaFoldDB" id="A0A0E0BUX9"/>
<dbReference type="EnsemblPlants" id="OGLUM12G19760.1">
    <property type="protein sequence ID" value="OGLUM12G19760.1"/>
    <property type="gene ID" value="OGLUM12G19760"/>
</dbReference>
<dbReference type="HOGENOM" id="CLU_199325_0_0_1"/>
<proteinExistence type="predicted"/>
<dbReference type="Proteomes" id="UP000026961">
    <property type="component" value="Chromosome 12"/>
</dbReference>
<evidence type="ECO:0000256" key="1">
    <source>
        <dbReference type="SAM" id="MobiDB-lite"/>
    </source>
</evidence>
<feature type="compositionally biased region" description="Basic and acidic residues" evidence="1">
    <location>
        <begin position="16"/>
        <end position="30"/>
    </location>
</feature>
<dbReference type="Gramene" id="OGLUM12G19760.1">
    <property type="protein sequence ID" value="OGLUM12G19760.1"/>
    <property type="gene ID" value="OGLUM12G19760"/>
</dbReference>
<keyword evidence="3" id="KW-1185">Reference proteome</keyword>
<evidence type="ECO:0000313" key="2">
    <source>
        <dbReference type="EnsemblPlants" id="OGLUM12G19760.1"/>
    </source>
</evidence>
<reference evidence="2" key="1">
    <citation type="submission" date="2015-04" db="UniProtKB">
        <authorList>
            <consortium name="EnsemblPlants"/>
        </authorList>
    </citation>
    <scope>IDENTIFICATION</scope>
</reference>
<reference evidence="2" key="2">
    <citation type="submission" date="2018-05" db="EMBL/GenBank/DDBJ databases">
        <title>OgluRS3 (Oryza glumaepatula Reference Sequence Version 3).</title>
        <authorList>
            <person name="Zhang J."/>
            <person name="Kudrna D."/>
            <person name="Lee S."/>
            <person name="Talag J."/>
            <person name="Welchert J."/>
            <person name="Wing R.A."/>
        </authorList>
    </citation>
    <scope>NUCLEOTIDE SEQUENCE [LARGE SCALE GENOMIC DNA]</scope>
</reference>
<organism evidence="2">
    <name type="scientific">Oryza glumipatula</name>
    <dbReference type="NCBI Taxonomy" id="40148"/>
    <lineage>
        <taxon>Eukaryota</taxon>
        <taxon>Viridiplantae</taxon>
        <taxon>Streptophyta</taxon>
        <taxon>Embryophyta</taxon>
        <taxon>Tracheophyta</taxon>
        <taxon>Spermatophyta</taxon>
        <taxon>Magnoliopsida</taxon>
        <taxon>Liliopsida</taxon>
        <taxon>Poales</taxon>
        <taxon>Poaceae</taxon>
        <taxon>BOP clade</taxon>
        <taxon>Oryzoideae</taxon>
        <taxon>Oryzeae</taxon>
        <taxon>Oryzinae</taxon>
        <taxon>Oryza</taxon>
    </lineage>
</organism>
<evidence type="ECO:0000313" key="3">
    <source>
        <dbReference type="Proteomes" id="UP000026961"/>
    </source>
</evidence>
<sequence length="76" mass="8336">MTADLGRIEGVAAEVGEERDKWRMSKKRESSSGGWRGGGVAMEVGVTLMVPMKKVAVSAAPLMALWKVDIWSWTQQ</sequence>
<name>A0A0E0BUX9_9ORYZ</name>
<protein>
    <submittedName>
        <fullName evidence="2">Uncharacterized protein</fullName>
    </submittedName>
</protein>
<feature type="region of interest" description="Disordered" evidence="1">
    <location>
        <begin position="16"/>
        <end position="36"/>
    </location>
</feature>
<accession>A0A0E0BUX9</accession>